<feature type="binding site" evidence="5">
    <location>
        <position position="321"/>
    </location>
    <ligand>
        <name>a divalent metal cation</name>
        <dbReference type="ChEBI" id="CHEBI:60240"/>
        <label>1</label>
    </ligand>
</feature>
<dbReference type="KEGG" id="nmy:CJ229_001535"/>
<keyword evidence="7" id="KW-1185">Reference proteome</keyword>
<evidence type="ECO:0000256" key="4">
    <source>
        <dbReference type="PIRNR" id="PIRNR037489"/>
    </source>
</evidence>
<proteinExistence type="inferred from homology"/>
<dbReference type="InterPro" id="IPR036069">
    <property type="entry name" value="DUF34/NIF3_sf"/>
</dbReference>
<dbReference type="PANTHER" id="PTHR13799">
    <property type="entry name" value="NGG1 INTERACTING FACTOR 3"/>
    <property type="match status" value="1"/>
</dbReference>
<dbReference type="PANTHER" id="PTHR13799:SF14">
    <property type="entry name" value="GTP CYCLOHYDROLASE 1 TYPE 2 HOMOLOG"/>
    <property type="match status" value="1"/>
</dbReference>
<dbReference type="InterPro" id="IPR017221">
    <property type="entry name" value="DUF34/NIF3_bac"/>
</dbReference>
<keyword evidence="3 4" id="KW-0479">Metal-binding</keyword>
<feature type="binding site" evidence="5">
    <location>
        <position position="64"/>
    </location>
    <ligand>
        <name>a divalent metal cation</name>
        <dbReference type="ChEBI" id="CHEBI:60240"/>
        <label>2</label>
    </ligand>
</feature>
<evidence type="ECO:0000256" key="2">
    <source>
        <dbReference type="ARBA" id="ARBA00022112"/>
    </source>
</evidence>
<dbReference type="Pfam" id="PF01784">
    <property type="entry name" value="DUF34_NIF3"/>
    <property type="match status" value="1"/>
</dbReference>
<comment type="similarity">
    <text evidence="1 4">Belongs to the GTP cyclohydrolase I type 2/NIF3 family.</text>
</comment>
<feature type="binding site" evidence="5">
    <location>
        <position position="65"/>
    </location>
    <ligand>
        <name>a divalent metal cation</name>
        <dbReference type="ChEBI" id="CHEBI:60240"/>
        <label>1</label>
    </ligand>
</feature>
<dbReference type="InterPro" id="IPR015867">
    <property type="entry name" value="N-reg_PII/ATP_PRibTrfase_C"/>
</dbReference>
<dbReference type="Proteomes" id="UP000243626">
    <property type="component" value="Chromosome"/>
</dbReference>
<dbReference type="NCBIfam" id="TIGR00486">
    <property type="entry name" value="YbgI_SA1388"/>
    <property type="match status" value="1"/>
</dbReference>
<name>A0AAF1BMY6_9STAP</name>
<dbReference type="InterPro" id="IPR002678">
    <property type="entry name" value="DUF34/NIF3"/>
</dbReference>
<organism evidence="6 7">
    <name type="scientific">Nosocomiicoccus massiliensis</name>
    <dbReference type="NCBI Taxonomy" id="1232430"/>
    <lineage>
        <taxon>Bacteria</taxon>
        <taxon>Bacillati</taxon>
        <taxon>Bacillota</taxon>
        <taxon>Bacilli</taxon>
        <taxon>Bacillales</taxon>
        <taxon>Staphylococcaceae</taxon>
        <taxon>Nosocomiicoccus</taxon>
    </lineage>
</organism>
<dbReference type="RefSeq" id="WP_102167342.1">
    <property type="nucleotide sequence ID" value="NZ_CP136964.1"/>
</dbReference>
<feature type="binding site" evidence="5">
    <location>
        <position position="324"/>
    </location>
    <ligand>
        <name>a divalent metal cation</name>
        <dbReference type="ChEBI" id="CHEBI:60240"/>
        <label>1</label>
    </ligand>
</feature>
<dbReference type="PIRSF" id="PIRSF037489">
    <property type="entry name" value="UCP037489_NIF3_YqfO"/>
    <property type="match status" value="1"/>
</dbReference>
<evidence type="ECO:0000313" key="7">
    <source>
        <dbReference type="Proteomes" id="UP000243626"/>
    </source>
</evidence>
<dbReference type="Gene3D" id="3.30.70.120">
    <property type="match status" value="1"/>
</dbReference>
<reference evidence="7" key="1">
    <citation type="submission" date="2017-09" db="EMBL/GenBank/DDBJ databases">
        <title>Bacterial strain isolated from the female urinary microbiota.</title>
        <authorList>
            <person name="Thomas-White K."/>
            <person name="Kumar N."/>
            <person name="Forster S."/>
            <person name="Putonti C."/>
            <person name="Lawley T."/>
            <person name="Wolfe A.J."/>
        </authorList>
    </citation>
    <scope>NUCLEOTIDE SEQUENCE [LARGE SCALE GENOMIC DNA]</scope>
    <source>
        <strain evidence="7">UMB0959</strain>
    </source>
</reference>
<dbReference type="GO" id="GO:0005737">
    <property type="term" value="C:cytoplasm"/>
    <property type="evidence" value="ECO:0007669"/>
    <property type="project" value="TreeGrafter"/>
</dbReference>
<dbReference type="Gene3D" id="3.40.1390.30">
    <property type="entry name" value="NIF3 (NGG1p interacting factor 3)-like"/>
    <property type="match status" value="1"/>
</dbReference>
<dbReference type="SUPFAM" id="SSF102705">
    <property type="entry name" value="NIF3 (NGG1p interacting factor 3)-like"/>
    <property type="match status" value="1"/>
</dbReference>
<evidence type="ECO:0000313" key="6">
    <source>
        <dbReference type="EMBL" id="WOS96454.1"/>
    </source>
</evidence>
<reference evidence="6 7" key="2">
    <citation type="submission" date="2023-10" db="EMBL/GenBank/DDBJ databases">
        <authorList>
            <person name="Choi B."/>
        </authorList>
    </citation>
    <scope>NUCLEOTIDE SEQUENCE [LARGE SCALE GENOMIC DNA]</scope>
    <source>
        <strain evidence="6 7">UMB0959</strain>
    </source>
</reference>
<evidence type="ECO:0000256" key="1">
    <source>
        <dbReference type="ARBA" id="ARBA00006964"/>
    </source>
</evidence>
<dbReference type="AlphaFoldDB" id="A0AAF1BMY6"/>
<protein>
    <recommendedName>
        <fullName evidence="2 4">GTP cyclohydrolase 1 type 2 homolog</fullName>
    </recommendedName>
</protein>
<sequence length="354" mass="39260">MNIKELMAVLNTVAPFKDAEDWDNVGLLVGSNDNTVTGVMTTLDCNLDVIDEALNENVNTIIAHHPIIFPKISKLDDSYQSKIIKTLIKNDMNLIVMHTNLDHQDDGVSVMIAETLGLKVVSPLIRHDAVTYKLRVNIPKEDKETFKKELSDIGFGNQGDYSECFFEYDVQGQFRPNEHANPTIGTHNELEYVDEVIIEAIFDGSTDKILKMIEAHPYEEPAYDVFTITKPTSNGLGVVAEFNGTMDALVKQIKTSSKTPIVNVVKGNDEKLARVAIVGGSGASFISQAMRQADCLITGDIKYHEAFDAKEQGFNLIDAGHYLEYMMIDGLKNILAEKIALKVVSTNINTNPFM</sequence>
<feature type="binding site" evidence="5">
    <location>
        <position position="102"/>
    </location>
    <ligand>
        <name>a divalent metal cation</name>
        <dbReference type="ChEBI" id="CHEBI:60240"/>
        <label>1</label>
    </ligand>
</feature>
<evidence type="ECO:0000256" key="5">
    <source>
        <dbReference type="PIRSR" id="PIRSR602678-1"/>
    </source>
</evidence>
<dbReference type="EMBL" id="CP136964">
    <property type="protein sequence ID" value="WOS96454.1"/>
    <property type="molecule type" value="Genomic_DNA"/>
</dbReference>
<evidence type="ECO:0000256" key="3">
    <source>
        <dbReference type="ARBA" id="ARBA00022723"/>
    </source>
</evidence>
<accession>A0AAF1BMY6</accession>
<dbReference type="GO" id="GO:0046872">
    <property type="term" value="F:metal ion binding"/>
    <property type="evidence" value="ECO:0007669"/>
    <property type="project" value="UniProtKB-UniRule"/>
</dbReference>
<gene>
    <name evidence="6" type="ORF">CJ229_001535</name>
</gene>
<dbReference type="FunFam" id="3.40.1390.30:FF:000001">
    <property type="entry name" value="GTP cyclohydrolase 1 type 2"/>
    <property type="match status" value="1"/>
</dbReference>